<dbReference type="Gene3D" id="2.40.170.20">
    <property type="entry name" value="TonB-dependent receptor, beta-barrel domain"/>
    <property type="match status" value="1"/>
</dbReference>
<comment type="subcellular location">
    <subcellularLocation>
        <location evidence="1 8">Cell outer membrane</location>
        <topology evidence="1 8">Multi-pass membrane protein</topology>
    </subcellularLocation>
</comment>
<evidence type="ECO:0000313" key="11">
    <source>
        <dbReference type="EMBL" id="MBO9200945.1"/>
    </source>
</evidence>
<evidence type="ECO:0000256" key="2">
    <source>
        <dbReference type="ARBA" id="ARBA00022448"/>
    </source>
</evidence>
<dbReference type="NCBIfam" id="TIGR04056">
    <property type="entry name" value="OMP_RagA_SusC"/>
    <property type="match status" value="1"/>
</dbReference>
<keyword evidence="4 8" id="KW-0812">Transmembrane</keyword>
<dbReference type="PROSITE" id="PS52016">
    <property type="entry name" value="TONB_DEPENDENT_REC_3"/>
    <property type="match status" value="1"/>
</dbReference>
<dbReference type="PANTHER" id="PTHR30069">
    <property type="entry name" value="TONB-DEPENDENT OUTER MEMBRANE RECEPTOR"/>
    <property type="match status" value="1"/>
</dbReference>
<dbReference type="Pfam" id="PF07715">
    <property type="entry name" value="Plug"/>
    <property type="match status" value="1"/>
</dbReference>
<protein>
    <submittedName>
        <fullName evidence="11">SusC/RagA family TonB-linked outer membrane protein</fullName>
    </submittedName>
</protein>
<keyword evidence="5 9" id="KW-0732">Signal</keyword>
<sequence>MRKMLSLLAVLVLCTAMALGQSKTVTGQVKDSKGDPIPFATIKIKGSNTAVAADANGNFSISAPANATFVVSAVGFEGTELKASSSGTMAISLNNSETMSEVVVTALGIKRTKNTLPYAAQIVAGEELSKNRTGNAFSALSGKVSGLQINQGNGMGSSTNIVIRGTKSITGNNQALFVVDGVPVDNSMNTRPNTNQVTGRGGYDYGNAAADINPDDIESINVLKGAAATALYGSRAANGVIMITTKKAKKGLGLTVNSGITVNSMDRTTFPQYQKQYGAGYSAAYQKDGFLYFDVNGDGVKDYVTPTTEDASYGVKFDPNLMVYQWDAFDAAGPNYHKARPWVAAQNDPSSFYETHLSNNESIMFDGASDKGSFKLGYTRNEEHGILPNSGLRKNIVNFSTTYAITPKLTATASVNYSRVDGKGRYGTGYSGRNINQNFRQWYQTNVDIKEQKDAYFRNHKNVTWNWKSPSNELTGLVPIYTDNYYWTVYENYETDWRSRAFGYASLDYRATDWLSFLGRVSVDNYSELQEERVAVGSQGTSSYTRFDRTFNELNYDLMANVDKNLTQDLNFKALLGTNMRRTNSNSSLATTSGGMIVPGLYAISNSKGTVAPVETYQPIAVDGYFGGATLSYQDYLTLDATFRRDRASTLPVFSNAYNYYAVSGSWLFSHHLTTVPWLSSGKLRVNYATVGNNAPFNVIKDVYDQPTPFGSAILFSVQDTKNNPNIKPERTQSREIGLEMSFFKNRLGFDATYYKTNSVDQIINSEVSAASGYTKKWINAGDVENKGIELSVYGTPVRTKDFSWTINLNYTRNRNRVLSLNGDAKNLQLGSFQSGVSINASVGQPYGTIQGKTYEMLDGKRLIDDDGYYVATSTTTNVFGNVNPDWIGGMYNTFKYKNLSLGFLIDMKQGGSIWSLDQFYAQGTGIYKETAGLNDLGNPVRNSLADGGGVIFQGVTADGKVNNKRVVVDANSPQEPQVAYTYDASYVKLREANLTYSLPSSIFGKVKAIKGIDVSVFGRNLWIIHKNLPYADPEETVSAGNLIGMQSGAYPTTRSIGMNVRLKF</sequence>
<evidence type="ECO:0000259" key="10">
    <source>
        <dbReference type="Pfam" id="PF07715"/>
    </source>
</evidence>
<dbReference type="Gene3D" id="2.60.40.1120">
    <property type="entry name" value="Carboxypeptidase-like, regulatory domain"/>
    <property type="match status" value="1"/>
</dbReference>
<name>A0ABS3YST5_9BACT</name>
<evidence type="ECO:0000256" key="4">
    <source>
        <dbReference type="ARBA" id="ARBA00022692"/>
    </source>
</evidence>
<dbReference type="InterPro" id="IPR012910">
    <property type="entry name" value="Plug_dom"/>
</dbReference>
<comment type="similarity">
    <text evidence="8">Belongs to the TonB-dependent receptor family.</text>
</comment>
<keyword evidence="2 8" id="KW-0813">Transport</keyword>
<keyword evidence="3 8" id="KW-1134">Transmembrane beta strand</keyword>
<dbReference type="Proteomes" id="UP000677244">
    <property type="component" value="Unassembled WGS sequence"/>
</dbReference>
<evidence type="ECO:0000313" key="12">
    <source>
        <dbReference type="Proteomes" id="UP000677244"/>
    </source>
</evidence>
<dbReference type="PANTHER" id="PTHR30069:SF29">
    <property type="entry name" value="HEMOGLOBIN AND HEMOGLOBIN-HAPTOGLOBIN-BINDING PROTEIN 1-RELATED"/>
    <property type="match status" value="1"/>
</dbReference>
<dbReference type="Pfam" id="PF13715">
    <property type="entry name" value="CarbopepD_reg_2"/>
    <property type="match status" value="1"/>
</dbReference>
<dbReference type="InterPro" id="IPR023997">
    <property type="entry name" value="TonB-dep_OMP_SusC/RagA_CS"/>
</dbReference>
<gene>
    <name evidence="11" type="ORF">J7I42_11765</name>
</gene>
<keyword evidence="6 8" id="KW-0472">Membrane</keyword>
<dbReference type="InterPro" id="IPR023996">
    <property type="entry name" value="TonB-dep_OMP_SusC/RagA"/>
</dbReference>
<dbReference type="InterPro" id="IPR008969">
    <property type="entry name" value="CarboxyPept-like_regulatory"/>
</dbReference>
<feature type="domain" description="TonB-dependent receptor plug" evidence="10">
    <location>
        <begin position="113"/>
        <end position="240"/>
    </location>
</feature>
<evidence type="ECO:0000256" key="8">
    <source>
        <dbReference type="PROSITE-ProRule" id="PRU01360"/>
    </source>
</evidence>
<evidence type="ECO:0000256" key="6">
    <source>
        <dbReference type="ARBA" id="ARBA00023136"/>
    </source>
</evidence>
<dbReference type="NCBIfam" id="TIGR04057">
    <property type="entry name" value="SusC_RagA_signa"/>
    <property type="match status" value="1"/>
</dbReference>
<evidence type="ECO:0000256" key="9">
    <source>
        <dbReference type="SAM" id="SignalP"/>
    </source>
</evidence>
<dbReference type="InterPro" id="IPR039426">
    <property type="entry name" value="TonB-dep_rcpt-like"/>
</dbReference>
<accession>A0ABS3YST5</accession>
<dbReference type="SUPFAM" id="SSF49464">
    <property type="entry name" value="Carboxypeptidase regulatory domain-like"/>
    <property type="match status" value="1"/>
</dbReference>
<feature type="chain" id="PRO_5045130591" evidence="9">
    <location>
        <begin position="21"/>
        <end position="1065"/>
    </location>
</feature>
<evidence type="ECO:0000256" key="5">
    <source>
        <dbReference type="ARBA" id="ARBA00022729"/>
    </source>
</evidence>
<proteinExistence type="inferred from homology"/>
<comment type="caution">
    <text evidence="11">The sequence shown here is derived from an EMBL/GenBank/DDBJ whole genome shotgun (WGS) entry which is preliminary data.</text>
</comment>
<dbReference type="InterPro" id="IPR036942">
    <property type="entry name" value="Beta-barrel_TonB_sf"/>
</dbReference>
<keyword evidence="12" id="KW-1185">Reference proteome</keyword>
<evidence type="ECO:0000256" key="3">
    <source>
        <dbReference type="ARBA" id="ARBA00022452"/>
    </source>
</evidence>
<dbReference type="EMBL" id="JAGHKO010000001">
    <property type="protein sequence ID" value="MBO9200945.1"/>
    <property type="molecule type" value="Genomic_DNA"/>
</dbReference>
<dbReference type="Gene3D" id="2.170.130.10">
    <property type="entry name" value="TonB-dependent receptor, plug domain"/>
    <property type="match status" value="1"/>
</dbReference>
<evidence type="ECO:0000256" key="7">
    <source>
        <dbReference type="ARBA" id="ARBA00023237"/>
    </source>
</evidence>
<organism evidence="11 12">
    <name type="scientific">Niastella soli</name>
    <dbReference type="NCBI Taxonomy" id="2821487"/>
    <lineage>
        <taxon>Bacteria</taxon>
        <taxon>Pseudomonadati</taxon>
        <taxon>Bacteroidota</taxon>
        <taxon>Chitinophagia</taxon>
        <taxon>Chitinophagales</taxon>
        <taxon>Chitinophagaceae</taxon>
        <taxon>Niastella</taxon>
    </lineage>
</organism>
<dbReference type="InterPro" id="IPR037066">
    <property type="entry name" value="Plug_dom_sf"/>
</dbReference>
<evidence type="ECO:0000256" key="1">
    <source>
        <dbReference type="ARBA" id="ARBA00004571"/>
    </source>
</evidence>
<dbReference type="SUPFAM" id="SSF56935">
    <property type="entry name" value="Porins"/>
    <property type="match status" value="1"/>
</dbReference>
<dbReference type="RefSeq" id="WP_209138979.1">
    <property type="nucleotide sequence ID" value="NZ_JAGHKO010000001.1"/>
</dbReference>
<feature type="signal peptide" evidence="9">
    <location>
        <begin position="1"/>
        <end position="20"/>
    </location>
</feature>
<keyword evidence="7 8" id="KW-0998">Cell outer membrane</keyword>
<reference evidence="11 12" key="1">
    <citation type="submission" date="2021-03" db="EMBL/GenBank/DDBJ databases">
        <title>Assistant Professor.</title>
        <authorList>
            <person name="Huq M.A."/>
        </authorList>
    </citation>
    <scope>NUCLEOTIDE SEQUENCE [LARGE SCALE GENOMIC DNA]</scope>
    <source>
        <strain evidence="11 12">MAH-29</strain>
    </source>
</reference>